<dbReference type="Pfam" id="PF03773">
    <property type="entry name" value="ArsP_1"/>
    <property type="match status" value="1"/>
</dbReference>
<feature type="transmembrane region" description="Helical" evidence="7">
    <location>
        <begin position="279"/>
        <end position="300"/>
    </location>
</feature>
<keyword evidence="9" id="KW-1185">Reference proteome</keyword>
<accession>A0ABV5KQT3</accession>
<keyword evidence="5 7" id="KW-1133">Transmembrane helix</keyword>
<dbReference type="PANTHER" id="PTHR34184">
    <property type="entry name" value="UPF0718 PROTEIN YCGR"/>
    <property type="match status" value="1"/>
</dbReference>
<dbReference type="InterPro" id="IPR052923">
    <property type="entry name" value="UPF0718"/>
</dbReference>
<feature type="transmembrane region" description="Helical" evidence="7">
    <location>
        <begin position="249"/>
        <end position="273"/>
    </location>
</feature>
<evidence type="ECO:0000256" key="6">
    <source>
        <dbReference type="ARBA" id="ARBA00023136"/>
    </source>
</evidence>
<dbReference type="Proteomes" id="UP001589747">
    <property type="component" value="Unassembled WGS sequence"/>
</dbReference>
<evidence type="ECO:0000256" key="2">
    <source>
        <dbReference type="ARBA" id="ARBA00006386"/>
    </source>
</evidence>
<feature type="transmembrane region" description="Helical" evidence="7">
    <location>
        <begin position="6"/>
        <end position="25"/>
    </location>
</feature>
<keyword evidence="4 7" id="KW-0812">Transmembrane</keyword>
<evidence type="ECO:0000256" key="3">
    <source>
        <dbReference type="ARBA" id="ARBA00022475"/>
    </source>
</evidence>
<gene>
    <name evidence="8" type="ORF">ACFFSY_16785</name>
</gene>
<dbReference type="EMBL" id="JBHMDO010000027">
    <property type="protein sequence ID" value="MFB9327586.1"/>
    <property type="molecule type" value="Genomic_DNA"/>
</dbReference>
<keyword evidence="6 7" id="KW-0472">Membrane</keyword>
<evidence type="ECO:0000313" key="9">
    <source>
        <dbReference type="Proteomes" id="UP001589747"/>
    </source>
</evidence>
<dbReference type="PANTHER" id="PTHR34184:SF4">
    <property type="entry name" value="UPF0718 PROTEIN YCGR"/>
    <property type="match status" value="1"/>
</dbReference>
<proteinExistence type="inferred from homology"/>
<organism evidence="8 9">
    <name type="scientific">Paenibacillus aurantiacus</name>
    <dbReference type="NCBI Taxonomy" id="1936118"/>
    <lineage>
        <taxon>Bacteria</taxon>
        <taxon>Bacillati</taxon>
        <taxon>Bacillota</taxon>
        <taxon>Bacilli</taxon>
        <taxon>Bacillales</taxon>
        <taxon>Paenibacillaceae</taxon>
        <taxon>Paenibacillus</taxon>
    </lineage>
</organism>
<sequence>MTAVYRIGMPLLTAGCLAMLALILADNGWLSAIASLDPATVQSFKLLLLGIILETFPFILLGVFVSALLQVFVSDATIARLTPKHPVAGVLFGSLLGLLFPLCECGMIPVVRRLIRKGMPPYIGMVFIFAGPVINPVVFTSTYAAFRGQPGMAYARLGLALAICLVLGLLLSRFLKRNPLKRDAYELAAANNGSTSIYEHDHSQGAKGLWGRMTATLAHASDELFDIGKYVILGAFLTAIVQTSVDREVLAGIGSGTWSGSAFMMGLAFLLSLCSTSDAFVAASFNGVFAPSALLAFLVFGPMVDLKSVLMLLGTFRTKVVAAVVLLLFALVLAGSLLTGRFWL</sequence>
<evidence type="ECO:0000313" key="8">
    <source>
        <dbReference type="EMBL" id="MFB9327586.1"/>
    </source>
</evidence>
<name>A0ABV5KQT3_9BACL</name>
<comment type="subcellular location">
    <subcellularLocation>
        <location evidence="1">Cell membrane</location>
        <topology evidence="1">Multi-pass membrane protein</topology>
    </subcellularLocation>
</comment>
<evidence type="ECO:0000256" key="1">
    <source>
        <dbReference type="ARBA" id="ARBA00004651"/>
    </source>
</evidence>
<evidence type="ECO:0000256" key="4">
    <source>
        <dbReference type="ARBA" id="ARBA00022692"/>
    </source>
</evidence>
<evidence type="ECO:0000256" key="7">
    <source>
        <dbReference type="SAM" id="Phobius"/>
    </source>
</evidence>
<feature type="transmembrane region" description="Helical" evidence="7">
    <location>
        <begin position="320"/>
        <end position="343"/>
    </location>
</feature>
<reference evidence="8 9" key="1">
    <citation type="submission" date="2024-09" db="EMBL/GenBank/DDBJ databases">
        <authorList>
            <person name="Sun Q."/>
            <person name="Mori K."/>
        </authorList>
    </citation>
    <scope>NUCLEOTIDE SEQUENCE [LARGE SCALE GENOMIC DNA]</scope>
    <source>
        <strain evidence="8 9">TISTR 2452</strain>
    </source>
</reference>
<feature type="transmembrane region" description="Helical" evidence="7">
    <location>
        <begin position="46"/>
        <end position="69"/>
    </location>
</feature>
<feature type="transmembrane region" description="Helical" evidence="7">
    <location>
        <begin position="122"/>
        <end position="146"/>
    </location>
</feature>
<keyword evidence="3" id="KW-1003">Cell membrane</keyword>
<protein>
    <submittedName>
        <fullName evidence="8">Permease</fullName>
    </submittedName>
</protein>
<feature type="transmembrane region" description="Helical" evidence="7">
    <location>
        <begin position="89"/>
        <end position="110"/>
    </location>
</feature>
<comment type="similarity">
    <text evidence="2">Belongs to the UPF0718 family.</text>
</comment>
<comment type="caution">
    <text evidence="8">The sequence shown here is derived from an EMBL/GenBank/DDBJ whole genome shotgun (WGS) entry which is preliminary data.</text>
</comment>
<feature type="transmembrane region" description="Helical" evidence="7">
    <location>
        <begin position="152"/>
        <end position="172"/>
    </location>
</feature>
<evidence type="ECO:0000256" key="5">
    <source>
        <dbReference type="ARBA" id="ARBA00022989"/>
    </source>
</evidence>
<dbReference type="InterPro" id="IPR005524">
    <property type="entry name" value="DUF318"/>
</dbReference>
<dbReference type="RefSeq" id="WP_377496044.1">
    <property type="nucleotide sequence ID" value="NZ_JBHMDO010000027.1"/>
</dbReference>